<reference evidence="1" key="2">
    <citation type="journal article" date="2022" name="New Phytol.">
        <title>Evolutionary transition to the ectomycorrhizal habit in the genomes of a hyperdiverse lineage of mushroom-forming fungi.</title>
        <authorList>
            <person name="Looney B."/>
            <person name="Miyauchi S."/>
            <person name="Morin E."/>
            <person name="Drula E."/>
            <person name="Courty P.E."/>
            <person name="Kohler A."/>
            <person name="Kuo A."/>
            <person name="LaButti K."/>
            <person name="Pangilinan J."/>
            <person name="Lipzen A."/>
            <person name="Riley R."/>
            <person name="Andreopoulos W."/>
            <person name="He G."/>
            <person name="Johnson J."/>
            <person name="Nolan M."/>
            <person name="Tritt A."/>
            <person name="Barry K.W."/>
            <person name="Grigoriev I.V."/>
            <person name="Nagy L.G."/>
            <person name="Hibbett D."/>
            <person name="Henrissat B."/>
            <person name="Matheny P.B."/>
            <person name="Labbe J."/>
            <person name="Martin F.M."/>
        </authorList>
    </citation>
    <scope>NUCLEOTIDE SEQUENCE</scope>
    <source>
        <strain evidence="1">FP105234-sp</strain>
    </source>
</reference>
<dbReference type="Proteomes" id="UP000814033">
    <property type="component" value="Unassembled WGS sequence"/>
</dbReference>
<keyword evidence="2" id="KW-1185">Reference proteome</keyword>
<accession>A0ACB8RFT4</accession>
<name>A0ACB8RFT4_9AGAM</name>
<evidence type="ECO:0000313" key="1">
    <source>
        <dbReference type="EMBL" id="KAI0042943.1"/>
    </source>
</evidence>
<dbReference type="EMBL" id="MU276040">
    <property type="protein sequence ID" value="KAI0042943.1"/>
    <property type="molecule type" value="Genomic_DNA"/>
</dbReference>
<organism evidence="1 2">
    <name type="scientific">Auriscalpium vulgare</name>
    <dbReference type="NCBI Taxonomy" id="40419"/>
    <lineage>
        <taxon>Eukaryota</taxon>
        <taxon>Fungi</taxon>
        <taxon>Dikarya</taxon>
        <taxon>Basidiomycota</taxon>
        <taxon>Agaricomycotina</taxon>
        <taxon>Agaricomycetes</taxon>
        <taxon>Russulales</taxon>
        <taxon>Auriscalpiaceae</taxon>
        <taxon>Auriscalpium</taxon>
    </lineage>
</organism>
<sequence length="153" mass="16829">MRAQPCRQLKPNARRGASRYRAAPPSSVSQVVLRARATDSMGSGNGDDGTRRDGGLRCLRGRVRHGQDELAMSLPCERYTPTLQLYADADSCDAFLPPMPGLPFIQNASSLWGGFHPGSRGATKRLQPGDCRACVHGYDGGEAEYRRCRRRHK</sequence>
<gene>
    <name evidence="1" type="ORF">FA95DRAFT_507633</name>
</gene>
<proteinExistence type="predicted"/>
<protein>
    <submittedName>
        <fullName evidence="1">Uncharacterized protein</fullName>
    </submittedName>
</protein>
<comment type="caution">
    <text evidence="1">The sequence shown here is derived from an EMBL/GenBank/DDBJ whole genome shotgun (WGS) entry which is preliminary data.</text>
</comment>
<evidence type="ECO:0000313" key="2">
    <source>
        <dbReference type="Proteomes" id="UP000814033"/>
    </source>
</evidence>
<reference evidence="1" key="1">
    <citation type="submission" date="2021-02" db="EMBL/GenBank/DDBJ databases">
        <authorList>
            <consortium name="DOE Joint Genome Institute"/>
            <person name="Ahrendt S."/>
            <person name="Looney B.P."/>
            <person name="Miyauchi S."/>
            <person name="Morin E."/>
            <person name="Drula E."/>
            <person name="Courty P.E."/>
            <person name="Chicoki N."/>
            <person name="Fauchery L."/>
            <person name="Kohler A."/>
            <person name="Kuo A."/>
            <person name="Labutti K."/>
            <person name="Pangilinan J."/>
            <person name="Lipzen A."/>
            <person name="Riley R."/>
            <person name="Andreopoulos W."/>
            <person name="He G."/>
            <person name="Johnson J."/>
            <person name="Barry K.W."/>
            <person name="Grigoriev I.V."/>
            <person name="Nagy L."/>
            <person name="Hibbett D."/>
            <person name="Henrissat B."/>
            <person name="Matheny P.B."/>
            <person name="Labbe J."/>
            <person name="Martin F."/>
        </authorList>
    </citation>
    <scope>NUCLEOTIDE SEQUENCE</scope>
    <source>
        <strain evidence="1">FP105234-sp</strain>
    </source>
</reference>